<sequence length="180" mass="19791">MEFVPLKRLIEDLLSGDRARQRRAVDEHPPLGPEAAQPPSLQHRNPQITYVDYIRSSDGSTVVLQLDLGIKVPPCYLIRYHFPTLVLLKFKAGPDGAPRLAEQVDHHSMLAVLWLLGWPFTTISEMLIRPLSGFLLSRCGWALDACVDAAAALRAQVATALDALAPWAGPSSKQGRHKAA</sequence>
<name>A0A2V0PH83_9CHLO</name>
<dbReference type="OrthoDB" id="10443568at2759"/>
<evidence type="ECO:0000313" key="3">
    <source>
        <dbReference type="Proteomes" id="UP000247498"/>
    </source>
</evidence>
<dbReference type="EMBL" id="BDRX01000079">
    <property type="protein sequence ID" value="GBF96395.1"/>
    <property type="molecule type" value="Genomic_DNA"/>
</dbReference>
<reference evidence="2 3" key="1">
    <citation type="journal article" date="2018" name="Sci. Rep.">
        <title>Raphidocelis subcapitata (=Pseudokirchneriella subcapitata) provides an insight into genome evolution and environmental adaptations in the Sphaeropleales.</title>
        <authorList>
            <person name="Suzuki S."/>
            <person name="Yamaguchi H."/>
            <person name="Nakajima N."/>
            <person name="Kawachi M."/>
        </authorList>
    </citation>
    <scope>NUCLEOTIDE SEQUENCE [LARGE SCALE GENOMIC DNA]</scope>
    <source>
        <strain evidence="2 3">NIES-35</strain>
    </source>
</reference>
<dbReference type="AlphaFoldDB" id="A0A2V0PH83"/>
<protein>
    <submittedName>
        <fullName evidence="2">Uncharacterized protein</fullName>
    </submittedName>
</protein>
<dbReference type="InParanoid" id="A0A2V0PH83"/>
<organism evidence="2 3">
    <name type="scientific">Raphidocelis subcapitata</name>
    <dbReference type="NCBI Taxonomy" id="307507"/>
    <lineage>
        <taxon>Eukaryota</taxon>
        <taxon>Viridiplantae</taxon>
        <taxon>Chlorophyta</taxon>
        <taxon>core chlorophytes</taxon>
        <taxon>Chlorophyceae</taxon>
        <taxon>CS clade</taxon>
        <taxon>Sphaeropleales</taxon>
        <taxon>Selenastraceae</taxon>
        <taxon>Raphidocelis</taxon>
    </lineage>
</organism>
<evidence type="ECO:0000313" key="2">
    <source>
        <dbReference type="EMBL" id="GBF96395.1"/>
    </source>
</evidence>
<accession>A0A2V0PH83</accession>
<evidence type="ECO:0000256" key="1">
    <source>
        <dbReference type="SAM" id="MobiDB-lite"/>
    </source>
</evidence>
<comment type="caution">
    <text evidence="2">The sequence shown here is derived from an EMBL/GenBank/DDBJ whole genome shotgun (WGS) entry which is preliminary data.</text>
</comment>
<feature type="region of interest" description="Disordered" evidence="1">
    <location>
        <begin position="21"/>
        <end position="42"/>
    </location>
</feature>
<gene>
    <name evidence="2" type="ORF">Rsub_09194</name>
</gene>
<keyword evidence="3" id="KW-1185">Reference proteome</keyword>
<proteinExistence type="predicted"/>
<dbReference type="Proteomes" id="UP000247498">
    <property type="component" value="Unassembled WGS sequence"/>
</dbReference>